<evidence type="ECO:0000313" key="2">
    <source>
        <dbReference type="EMBL" id="OCL96674.1"/>
    </source>
</evidence>
<dbReference type="EMBL" id="LCUJ01000013">
    <property type="protein sequence ID" value="OCL96674.1"/>
    <property type="molecule type" value="Genomic_DNA"/>
</dbReference>
<dbReference type="AlphaFoldDB" id="A0A1C0B341"/>
<name>A0A1C0B341_9BACT</name>
<evidence type="ECO:0000313" key="3">
    <source>
        <dbReference type="Proteomes" id="UP000093281"/>
    </source>
</evidence>
<dbReference type="Proteomes" id="UP000093281">
    <property type="component" value="Unassembled WGS sequence"/>
</dbReference>
<organism evidence="2 3">
    <name type="scientific">Aliarcobacter thereius</name>
    <dbReference type="NCBI Taxonomy" id="544718"/>
    <lineage>
        <taxon>Bacteria</taxon>
        <taxon>Pseudomonadati</taxon>
        <taxon>Campylobacterota</taxon>
        <taxon>Epsilonproteobacteria</taxon>
        <taxon>Campylobacterales</taxon>
        <taxon>Arcobacteraceae</taxon>
        <taxon>Aliarcobacter</taxon>
    </lineage>
</organism>
<dbReference type="RefSeq" id="WP_066187661.1">
    <property type="nucleotide sequence ID" value="NZ_LCUJ01000013.1"/>
</dbReference>
<evidence type="ECO:0000256" key="1">
    <source>
        <dbReference type="SAM" id="Phobius"/>
    </source>
</evidence>
<keyword evidence="1" id="KW-0472">Membrane</keyword>
<gene>
    <name evidence="2" type="ORF">AAX29_02006</name>
</gene>
<protein>
    <submittedName>
        <fullName evidence="2">Uncharacterized protein</fullName>
    </submittedName>
</protein>
<feature type="transmembrane region" description="Helical" evidence="1">
    <location>
        <begin position="99"/>
        <end position="115"/>
    </location>
</feature>
<keyword evidence="1" id="KW-0812">Transmembrane</keyword>
<feature type="transmembrane region" description="Helical" evidence="1">
    <location>
        <begin position="159"/>
        <end position="179"/>
    </location>
</feature>
<accession>A0A1C0B341</accession>
<proteinExistence type="predicted"/>
<comment type="caution">
    <text evidence="2">The sequence shown here is derived from an EMBL/GenBank/DDBJ whole genome shotgun (WGS) entry which is preliminary data.</text>
</comment>
<feature type="transmembrane region" description="Helical" evidence="1">
    <location>
        <begin position="21"/>
        <end position="47"/>
    </location>
</feature>
<feature type="transmembrane region" description="Helical" evidence="1">
    <location>
        <begin position="121"/>
        <end position="138"/>
    </location>
</feature>
<keyword evidence="1" id="KW-1133">Transmembrane helix</keyword>
<sequence length="183" mass="21412">MSNKVIKNNKLSRLGFLGEIFTQLAILNLVSFLIVGIFIFIMFYFNPFGLEIFNELGEYLRIMIGKVIYALGLLYLSVFVLIFYNLSIKRLRSLNINPIYFNIYLVFMYLFIVILNIDILFYISLISLALVFILLLALPNSKKVVMEEIKEEPYTNKSYYIDIILVIVMLVFLLSLIFYHPSI</sequence>
<reference evidence="3" key="1">
    <citation type="submission" date="2015-05" db="EMBL/GenBank/DDBJ databases">
        <authorList>
            <person name="Rovetto F."/>
            <person name="Cocolin L."/>
            <person name="Illeghems K."/>
            <person name="Van Nieuwerburgh F."/>
            <person name="Houf K."/>
        </authorList>
    </citation>
    <scope>NUCLEOTIDE SEQUENCE [LARGE SCALE GENOMIC DNA]</scope>
    <source>
        <strain evidence="3">DU22</strain>
    </source>
</reference>
<feature type="transmembrane region" description="Helical" evidence="1">
    <location>
        <begin position="67"/>
        <end position="87"/>
    </location>
</feature>